<accession>A0ABQ4U1R3</accession>
<keyword evidence="2" id="KW-1185">Reference proteome</keyword>
<name>A0ABQ4U1R3_9HYPH</name>
<gene>
    <name evidence="1" type="ORF">MPOCJGCO_3225</name>
</gene>
<dbReference type="Proteomes" id="UP001055057">
    <property type="component" value="Unassembled WGS sequence"/>
</dbReference>
<protein>
    <submittedName>
        <fullName evidence="1">Uncharacterized protein</fullName>
    </submittedName>
</protein>
<dbReference type="RefSeq" id="WP_238183679.1">
    <property type="nucleotide sequence ID" value="NZ_BPRB01000189.1"/>
</dbReference>
<dbReference type="EMBL" id="BPRB01000189">
    <property type="protein sequence ID" value="GJE61104.1"/>
    <property type="molecule type" value="Genomic_DNA"/>
</dbReference>
<proteinExistence type="predicted"/>
<organism evidence="1 2">
    <name type="scientific">Methylobacterium trifolii</name>
    <dbReference type="NCBI Taxonomy" id="1003092"/>
    <lineage>
        <taxon>Bacteria</taxon>
        <taxon>Pseudomonadati</taxon>
        <taxon>Pseudomonadota</taxon>
        <taxon>Alphaproteobacteria</taxon>
        <taxon>Hyphomicrobiales</taxon>
        <taxon>Methylobacteriaceae</taxon>
        <taxon>Methylobacterium</taxon>
    </lineage>
</organism>
<evidence type="ECO:0000313" key="2">
    <source>
        <dbReference type="Proteomes" id="UP001055057"/>
    </source>
</evidence>
<reference evidence="1" key="2">
    <citation type="submission" date="2021-08" db="EMBL/GenBank/DDBJ databases">
        <authorList>
            <person name="Tani A."/>
            <person name="Ola A."/>
            <person name="Ogura Y."/>
            <person name="Katsura K."/>
            <person name="Hayashi T."/>
        </authorList>
    </citation>
    <scope>NUCLEOTIDE SEQUENCE</scope>
    <source>
        <strain evidence="1">DSM 23632</strain>
    </source>
</reference>
<evidence type="ECO:0000313" key="1">
    <source>
        <dbReference type="EMBL" id="GJE61104.1"/>
    </source>
</evidence>
<sequence length="75" mass="8217">MRIMPSILTMFSVQKNASFSRTGKNGRIRIHAAHREDHARIYPTGQSYTWGGPTTASNGFAPAIGYDAYHGGNGY</sequence>
<reference evidence="1" key="1">
    <citation type="journal article" date="2021" name="Front. Microbiol.">
        <title>Comprehensive Comparative Genomics and Phenotyping of Methylobacterium Species.</title>
        <authorList>
            <person name="Alessa O."/>
            <person name="Ogura Y."/>
            <person name="Fujitani Y."/>
            <person name="Takami H."/>
            <person name="Hayashi T."/>
            <person name="Sahin N."/>
            <person name="Tani A."/>
        </authorList>
    </citation>
    <scope>NUCLEOTIDE SEQUENCE</scope>
    <source>
        <strain evidence="1">DSM 23632</strain>
    </source>
</reference>
<comment type="caution">
    <text evidence="1">The sequence shown here is derived from an EMBL/GenBank/DDBJ whole genome shotgun (WGS) entry which is preliminary data.</text>
</comment>